<protein>
    <submittedName>
        <fullName evidence="1">Unnamed protein product</fullName>
    </submittedName>
</protein>
<organism evidence="1 2">
    <name type="scientific">Candida boidinii</name>
    <name type="common">Yeast</name>
    <dbReference type="NCBI Taxonomy" id="5477"/>
    <lineage>
        <taxon>Eukaryota</taxon>
        <taxon>Fungi</taxon>
        <taxon>Dikarya</taxon>
        <taxon>Ascomycota</taxon>
        <taxon>Saccharomycotina</taxon>
        <taxon>Pichiomycetes</taxon>
        <taxon>Pichiales</taxon>
        <taxon>Pichiaceae</taxon>
        <taxon>Ogataea</taxon>
        <taxon>Ogataea/Candida clade</taxon>
    </lineage>
</organism>
<sequence length="358" mass="41557">MIQQTFPIMEPPEEIPDDVLDDYLKAQILALDSTAIQVRNLSNLGSRIIPKPKPLPQQVQQQQQQQQQQQVPPPQQQLKKERKKKHFKNPFHHKHKEPPPAPVSSPPIPSPAVIKDDLIFTELIDKLEKLAKTGNIPDITISLTSIYIEDDFENFNSFQKWESLSNKLYNDLLINYKSNIPISTNSNSNTKNYQKILPKNYSKTRNYLIKLLLFSNSHFLFNGLINCFKLWQIDPFQLQCDFLNQGFEIMTSNNNHNSEIFDFTFALKILSLSNAISPIQLNLRDWPINKRIDYFNALSKFHKKSQSTFDKIYEIFINDPKTFSIASDFLEKLYPFGLPPKLINEIHLKLSKIAESSK</sequence>
<comment type="caution">
    <text evidence="1">The sequence shown here is derived from an EMBL/GenBank/DDBJ whole genome shotgun (WGS) entry which is preliminary data.</text>
</comment>
<reference evidence="1" key="1">
    <citation type="submission" date="2023-04" db="EMBL/GenBank/DDBJ databases">
        <title>Candida boidinii NBRC 1967.</title>
        <authorList>
            <person name="Ichikawa N."/>
            <person name="Sato H."/>
            <person name="Tonouchi N."/>
        </authorList>
    </citation>
    <scope>NUCLEOTIDE SEQUENCE</scope>
    <source>
        <strain evidence="1">NBRC 1967</strain>
    </source>
</reference>
<proteinExistence type="predicted"/>
<gene>
    <name evidence="1" type="ORF">Cboi01_000448400</name>
</gene>
<name>A0ACB5TZJ5_CANBO</name>
<evidence type="ECO:0000313" key="2">
    <source>
        <dbReference type="Proteomes" id="UP001165101"/>
    </source>
</evidence>
<evidence type="ECO:0000313" key="1">
    <source>
        <dbReference type="EMBL" id="GME97055.1"/>
    </source>
</evidence>
<dbReference type="Proteomes" id="UP001165101">
    <property type="component" value="Unassembled WGS sequence"/>
</dbReference>
<keyword evidence="2" id="KW-1185">Reference proteome</keyword>
<dbReference type="EMBL" id="BSXV01002908">
    <property type="protein sequence ID" value="GME97055.1"/>
    <property type="molecule type" value="Genomic_DNA"/>
</dbReference>
<accession>A0ACB5TZJ5</accession>